<dbReference type="Pfam" id="PF00059">
    <property type="entry name" value="Lectin_C"/>
    <property type="match status" value="1"/>
</dbReference>
<dbReference type="Proteomes" id="UP000694723">
    <property type="component" value="Unplaced"/>
</dbReference>
<evidence type="ECO:0000256" key="2">
    <source>
        <dbReference type="ARBA" id="ARBA00022734"/>
    </source>
</evidence>
<organism evidence="6 7">
    <name type="scientific">Sus scrofa</name>
    <name type="common">Pig</name>
    <dbReference type="NCBI Taxonomy" id="9823"/>
    <lineage>
        <taxon>Eukaryota</taxon>
        <taxon>Metazoa</taxon>
        <taxon>Chordata</taxon>
        <taxon>Craniata</taxon>
        <taxon>Vertebrata</taxon>
        <taxon>Euteleostomi</taxon>
        <taxon>Mammalia</taxon>
        <taxon>Eutheria</taxon>
        <taxon>Laurasiatheria</taxon>
        <taxon>Artiodactyla</taxon>
        <taxon>Suina</taxon>
        <taxon>Suidae</taxon>
        <taxon>Sus</taxon>
    </lineage>
</organism>
<reference evidence="6" key="1">
    <citation type="submission" date="2025-05" db="UniProtKB">
        <authorList>
            <consortium name="Ensembl"/>
        </authorList>
    </citation>
    <scope>IDENTIFICATION</scope>
</reference>
<feature type="compositionally biased region" description="Low complexity" evidence="3">
    <location>
        <begin position="112"/>
        <end position="126"/>
    </location>
</feature>
<dbReference type="InterPro" id="IPR033992">
    <property type="entry name" value="NKR-like_CTLD"/>
</dbReference>
<dbReference type="PANTHER" id="PTHR46746">
    <property type="entry name" value="KILLER CELL LECTIN-LIKE RECEPTOR SUBFAMILY F MEMBER 2"/>
    <property type="match status" value="1"/>
</dbReference>
<evidence type="ECO:0000313" key="6">
    <source>
        <dbReference type="Ensembl" id="ENSSSCP00030011358.1"/>
    </source>
</evidence>
<dbReference type="SUPFAM" id="SSF56436">
    <property type="entry name" value="C-type lectin-like"/>
    <property type="match status" value="1"/>
</dbReference>
<feature type="domain" description="C-type lectin" evidence="5">
    <location>
        <begin position="138"/>
        <end position="250"/>
    </location>
</feature>
<dbReference type="PROSITE" id="PS50041">
    <property type="entry name" value="C_TYPE_LECTIN_2"/>
    <property type="match status" value="1"/>
</dbReference>
<dbReference type="Ensembl" id="ENSSSCT00060077357.1">
    <property type="protein sequence ID" value="ENSSSCP00060033429.1"/>
    <property type="gene ID" value="ENSSSCG00060056798.1"/>
</dbReference>
<name>A0A8D0VWJ6_PIG</name>
<keyword evidence="4" id="KW-0812">Transmembrane</keyword>
<keyword evidence="2" id="KW-0430">Lectin</keyword>
<dbReference type="GO" id="GO:0030246">
    <property type="term" value="F:carbohydrate binding"/>
    <property type="evidence" value="ECO:0007669"/>
    <property type="project" value="UniProtKB-KW"/>
</dbReference>
<feature type="region of interest" description="Disordered" evidence="3">
    <location>
        <begin position="100"/>
        <end position="127"/>
    </location>
</feature>
<comment type="subcellular location">
    <subcellularLocation>
        <location evidence="1">Membrane</location>
        <topology evidence="1">Single-pass membrane protein</topology>
    </subcellularLocation>
</comment>
<evidence type="ECO:0000313" key="7">
    <source>
        <dbReference type="Proteomes" id="UP000694570"/>
    </source>
</evidence>
<dbReference type="Gene3D" id="3.10.100.10">
    <property type="entry name" value="Mannose-Binding Protein A, subunit A"/>
    <property type="match status" value="1"/>
</dbReference>
<evidence type="ECO:0000256" key="4">
    <source>
        <dbReference type="SAM" id="Phobius"/>
    </source>
</evidence>
<dbReference type="InterPro" id="IPR001304">
    <property type="entry name" value="C-type_lectin-like"/>
</dbReference>
<dbReference type="GO" id="GO:0016020">
    <property type="term" value="C:membrane"/>
    <property type="evidence" value="ECO:0007669"/>
    <property type="project" value="UniProtKB-SubCell"/>
</dbReference>
<accession>A0A8D0VWJ6</accession>
<proteinExistence type="predicted"/>
<dbReference type="InterPro" id="IPR051379">
    <property type="entry name" value="C-type_Lectin_Receptor_IMM"/>
</dbReference>
<dbReference type="AlphaFoldDB" id="A0A8D0VWJ6"/>
<keyword evidence="4" id="KW-0472">Membrane</keyword>
<feature type="transmembrane region" description="Helical" evidence="4">
    <location>
        <begin position="63"/>
        <end position="87"/>
    </location>
</feature>
<dbReference type="Ensembl" id="ENSSSCT00030025458.1">
    <property type="protein sequence ID" value="ENSSSCP00030011358.1"/>
    <property type="gene ID" value="ENSSSCG00030018444.1"/>
</dbReference>
<dbReference type="InterPro" id="IPR016187">
    <property type="entry name" value="CTDL_fold"/>
</dbReference>
<dbReference type="PANTHER" id="PTHR46746:SF3">
    <property type="entry name" value="C-TYPE LECTIN DOMAIN-CONTAINING PROTEIN-RELATED"/>
    <property type="match status" value="1"/>
</dbReference>
<dbReference type="InterPro" id="IPR016186">
    <property type="entry name" value="C-type_lectin-like/link_sf"/>
</dbReference>
<evidence type="ECO:0000256" key="1">
    <source>
        <dbReference type="ARBA" id="ARBA00004167"/>
    </source>
</evidence>
<keyword evidence="4" id="KW-1133">Transmembrane helix</keyword>
<evidence type="ECO:0000256" key="3">
    <source>
        <dbReference type="SAM" id="MobiDB-lite"/>
    </source>
</evidence>
<dbReference type="CDD" id="cd03593">
    <property type="entry name" value="CLECT_NK_receptors_like"/>
    <property type="match status" value="1"/>
</dbReference>
<evidence type="ECO:0000259" key="5">
    <source>
        <dbReference type="PROSITE" id="PS50041"/>
    </source>
</evidence>
<dbReference type="Proteomes" id="UP000694570">
    <property type="component" value="Unplaced"/>
</dbReference>
<sequence length="251" mass="28923">MQHYTSQINELVHSDKQRKFSNIYFPSRAMAGDIVYADINIARTLSSEHSSSVQRSDSHHHGIFLRVGCAMIVILLVIVIVLSIFVIQFKSARHIKGDNESKEKNCARQNESETLTSTVSSNSSTTHKPCPFKDWKLHGGKCYWVAEKKKSWNESKNDCAQKESHLMVIRDFTDMSFLWRNLNISEFYWVGLNIPSGGKSWTWVDNNTFDPHLFSIEENKPRTRSMKCAKVSYTEIAKENCAENNHWICQL</sequence>
<protein>
    <recommendedName>
        <fullName evidence="5">C-type lectin domain-containing protein</fullName>
    </recommendedName>
</protein>
<dbReference type="SMART" id="SM00034">
    <property type="entry name" value="CLECT"/>
    <property type="match status" value="1"/>
</dbReference>